<reference evidence="4 5" key="2">
    <citation type="submission" date="2019-09" db="EMBL/GenBank/DDBJ databases">
        <authorList>
            <person name="Jin C."/>
        </authorList>
    </citation>
    <scope>NUCLEOTIDE SEQUENCE [LARGE SCALE GENOMIC DNA]</scope>
    <source>
        <strain evidence="4 5">AN110305</strain>
    </source>
</reference>
<evidence type="ECO:0000259" key="3">
    <source>
        <dbReference type="PROSITE" id="PS50006"/>
    </source>
</evidence>
<protein>
    <submittedName>
        <fullName evidence="4">FHA domain-containing protein</fullName>
    </submittedName>
</protein>
<dbReference type="PANTHER" id="PTHR23308">
    <property type="entry name" value="NUCLEAR INHIBITOR OF PROTEIN PHOSPHATASE-1"/>
    <property type="match status" value="1"/>
</dbReference>
<dbReference type="InterPro" id="IPR000253">
    <property type="entry name" value="FHA_dom"/>
</dbReference>
<evidence type="ECO:0000256" key="1">
    <source>
        <dbReference type="ARBA" id="ARBA00022553"/>
    </source>
</evidence>
<dbReference type="Proteomes" id="UP000323454">
    <property type="component" value="Unassembled WGS sequence"/>
</dbReference>
<dbReference type="SMART" id="SM00240">
    <property type="entry name" value="FHA"/>
    <property type="match status" value="1"/>
</dbReference>
<dbReference type="CDD" id="cd00060">
    <property type="entry name" value="FHA"/>
    <property type="match status" value="1"/>
</dbReference>
<dbReference type="OrthoDB" id="5111283at2"/>
<dbReference type="EMBL" id="VUOB01000058">
    <property type="protein sequence ID" value="KAA2255212.1"/>
    <property type="molecule type" value="Genomic_DNA"/>
</dbReference>
<dbReference type="Pfam" id="PF00498">
    <property type="entry name" value="FHA"/>
    <property type="match status" value="1"/>
</dbReference>
<accession>A0A5B2WX25</accession>
<feature type="region of interest" description="Disordered" evidence="2">
    <location>
        <begin position="146"/>
        <end position="165"/>
    </location>
</feature>
<dbReference type="RefSeq" id="WP_149852966.1">
    <property type="nucleotide sequence ID" value="NZ_VUOB01000058.1"/>
</dbReference>
<gene>
    <name evidence="4" type="ORF">F0L68_28740</name>
</gene>
<dbReference type="PROSITE" id="PS50006">
    <property type="entry name" value="FHA_DOMAIN"/>
    <property type="match status" value="1"/>
</dbReference>
<dbReference type="InterPro" id="IPR050923">
    <property type="entry name" value="Cell_Proc_Reg/RNA_Proc"/>
</dbReference>
<evidence type="ECO:0000256" key="2">
    <source>
        <dbReference type="SAM" id="MobiDB-lite"/>
    </source>
</evidence>
<keyword evidence="5" id="KW-1185">Reference proteome</keyword>
<dbReference type="Gene3D" id="2.60.200.20">
    <property type="match status" value="1"/>
</dbReference>
<dbReference type="InterPro" id="IPR008984">
    <property type="entry name" value="SMAD_FHA_dom_sf"/>
</dbReference>
<organism evidence="4 5">
    <name type="scientific">Solihabitans fulvus</name>
    <dbReference type="NCBI Taxonomy" id="1892852"/>
    <lineage>
        <taxon>Bacteria</taxon>
        <taxon>Bacillati</taxon>
        <taxon>Actinomycetota</taxon>
        <taxon>Actinomycetes</taxon>
        <taxon>Pseudonocardiales</taxon>
        <taxon>Pseudonocardiaceae</taxon>
        <taxon>Solihabitans</taxon>
    </lineage>
</organism>
<keyword evidence="1" id="KW-0597">Phosphoprotein</keyword>
<name>A0A5B2WX25_9PSEU</name>
<evidence type="ECO:0000313" key="4">
    <source>
        <dbReference type="EMBL" id="KAA2255212.1"/>
    </source>
</evidence>
<sequence length="232" mass="24309">MPACPDGHDSTSTDYCDVCGRQISADPLSATTSTPLAGVGTEPCPACGEPRTGRFCEGCSYDFVAAQPVTATPPAPPPVDPPIDCHTGGEPTGPPAAEWTAVVRADRAYFDAVREQDGPDAATISFPTYCPNRVFSLTGQEIRIGRRSRSQGVTPEIDLSGPPQDPGISHLHAVLLARPDGGWMLLDPGSTNGTTVNADQEPVPNDTAIPVHDGDEIHLGAWTTLTLRAGDR</sequence>
<evidence type="ECO:0000313" key="5">
    <source>
        <dbReference type="Proteomes" id="UP000323454"/>
    </source>
</evidence>
<dbReference type="AlphaFoldDB" id="A0A5B2WX25"/>
<reference evidence="4 5" key="1">
    <citation type="submission" date="2019-09" db="EMBL/GenBank/DDBJ databases">
        <title>Goodfellowia gen. nov., a new genus of the Pseudonocardineae related to Actinoalloteichus, containing Goodfellowia coeruleoviolacea gen. nov., comb. nov. gen. nov., comb. nov.</title>
        <authorList>
            <person name="Labeda D."/>
        </authorList>
    </citation>
    <scope>NUCLEOTIDE SEQUENCE [LARGE SCALE GENOMIC DNA]</scope>
    <source>
        <strain evidence="4 5">AN110305</strain>
    </source>
</reference>
<comment type="caution">
    <text evidence="4">The sequence shown here is derived from an EMBL/GenBank/DDBJ whole genome shotgun (WGS) entry which is preliminary data.</text>
</comment>
<dbReference type="SUPFAM" id="SSF49879">
    <property type="entry name" value="SMAD/FHA domain"/>
    <property type="match status" value="1"/>
</dbReference>
<feature type="domain" description="FHA" evidence="3">
    <location>
        <begin position="142"/>
        <end position="201"/>
    </location>
</feature>
<proteinExistence type="predicted"/>